<dbReference type="SUPFAM" id="SSF56672">
    <property type="entry name" value="DNA/RNA polymerases"/>
    <property type="match status" value="1"/>
</dbReference>
<feature type="non-terminal residue" evidence="10">
    <location>
        <position position="584"/>
    </location>
</feature>
<evidence type="ECO:0000256" key="4">
    <source>
        <dbReference type="ARBA" id="ARBA00022932"/>
    </source>
</evidence>
<keyword evidence="5 7" id="KW-0238">DNA-binding</keyword>
<evidence type="ECO:0000256" key="3">
    <source>
        <dbReference type="ARBA" id="ARBA00022695"/>
    </source>
</evidence>
<dbReference type="Gene3D" id="3.30.342.10">
    <property type="entry name" value="DNA Polymerase, chain B, domain 1"/>
    <property type="match status" value="1"/>
</dbReference>
<protein>
    <recommendedName>
        <fullName evidence="7">DNA polymerase</fullName>
        <ecNumber evidence="7">2.7.7.7</ecNumber>
    </recommendedName>
</protein>
<dbReference type="PANTHER" id="PTHR10322:SF23">
    <property type="entry name" value="DNA POLYMERASE DELTA CATALYTIC SUBUNIT"/>
    <property type="match status" value="1"/>
</dbReference>
<dbReference type="PROSITE" id="PS00116">
    <property type="entry name" value="DNA_POLYMERASE_B"/>
    <property type="match status" value="1"/>
</dbReference>
<dbReference type="InterPro" id="IPR023211">
    <property type="entry name" value="DNA_pol_palm_dom_sf"/>
</dbReference>
<proteinExistence type="inferred from homology"/>
<dbReference type="EMBL" id="QZAB01000003">
    <property type="protein sequence ID" value="RQD93154.1"/>
    <property type="molecule type" value="Genomic_DNA"/>
</dbReference>
<evidence type="ECO:0000256" key="2">
    <source>
        <dbReference type="ARBA" id="ARBA00022679"/>
    </source>
</evidence>
<evidence type="ECO:0000313" key="11">
    <source>
        <dbReference type="Proteomes" id="UP000284763"/>
    </source>
</evidence>
<dbReference type="Proteomes" id="UP000284763">
    <property type="component" value="Unassembled WGS sequence"/>
</dbReference>
<dbReference type="InterPro" id="IPR050240">
    <property type="entry name" value="DNA_pol_type-B"/>
</dbReference>
<dbReference type="InterPro" id="IPR017964">
    <property type="entry name" value="DNA-dir_DNA_pol_B_CS"/>
</dbReference>
<evidence type="ECO:0000256" key="7">
    <source>
        <dbReference type="RuleBase" id="RU000442"/>
    </source>
</evidence>
<comment type="similarity">
    <text evidence="1 7">Belongs to the DNA polymerase type-B family.</text>
</comment>
<dbReference type="InterPro" id="IPR036397">
    <property type="entry name" value="RNaseH_sf"/>
</dbReference>
<dbReference type="EC" id="2.7.7.7" evidence="7"/>
<dbReference type="Gene3D" id="3.90.1600.10">
    <property type="entry name" value="Palm domain of DNA polymerase"/>
    <property type="match status" value="1"/>
</dbReference>
<dbReference type="GO" id="GO:0003887">
    <property type="term" value="F:DNA-directed DNA polymerase activity"/>
    <property type="evidence" value="ECO:0007669"/>
    <property type="project" value="UniProtKB-KW"/>
</dbReference>
<dbReference type="GO" id="GO:0006261">
    <property type="term" value="P:DNA-templated DNA replication"/>
    <property type="evidence" value="ECO:0007669"/>
    <property type="project" value="TreeGrafter"/>
</dbReference>
<dbReference type="PANTHER" id="PTHR10322">
    <property type="entry name" value="DNA POLYMERASE CATALYTIC SUBUNIT"/>
    <property type="match status" value="1"/>
</dbReference>
<feature type="domain" description="DNA-directed DNA polymerase family B exonuclease" evidence="9">
    <location>
        <begin position="54"/>
        <end position="269"/>
    </location>
</feature>
<keyword evidence="3 7" id="KW-0548">Nucleotidyltransferase</keyword>
<dbReference type="Pfam" id="PF00136">
    <property type="entry name" value="DNA_pol_B"/>
    <property type="match status" value="1"/>
</dbReference>
<dbReference type="InterPro" id="IPR012337">
    <property type="entry name" value="RNaseH-like_sf"/>
</dbReference>
<dbReference type="Pfam" id="PF03104">
    <property type="entry name" value="DNA_pol_B_exo1"/>
    <property type="match status" value="1"/>
</dbReference>
<dbReference type="InterPro" id="IPR006134">
    <property type="entry name" value="DNA-dir_DNA_pol_B_multi_dom"/>
</dbReference>
<evidence type="ECO:0000256" key="6">
    <source>
        <dbReference type="ARBA" id="ARBA00049244"/>
    </source>
</evidence>
<evidence type="ECO:0000313" key="10">
    <source>
        <dbReference type="EMBL" id="RQD93154.1"/>
    </source>
</evidence>
<dbReference type="GO" id="GO:0000166">
    <property type="term" value="F:nucleotide binding"/>
    <property type="evidence" value="ECO:0007669"/>
    <property type="project" value="InterPro"/>
</dbReference>
<keyword evidence="4 7" id="KW-0239">DNA-directed DNA polymerase</keyword>
<dbReference type="InterPro" id="IPR043502">
    <property type="entry name" value="DNA/RNA_pol_sf"/>
</dbReference>
<evidence type="ECO:0000259" key="9">
    <source>
        <dbReference type="Pfam" id="PF03104"/>
    </source>
</evidence>
<dbReference type="PRINTS" id="PR00106">
    <property type="entry name" value="DNAPOLB"/>
</dbReference>
<dbReference type="SUPFAM" id="SSF53098">
    <property type="entry name" value="Ribonuclease H-like"/>
    <property type="match status" value="1"/>
</dbReference>
<dbReference type="SMART" id="SM00486">
    <property type="entry name" value="POLBc"/>
    <property type="match status" value="1"/>
</dbReference>
<dbReference type="Gene3D" id="1.10.287.690">
    <property type="entry name" value="Helix hairpin bin"/>
    <property type="match status" value="1"/>
</dbReference>
<evidence type="ECO:0000256" key="1">
    <source>
        <dbReference type="ARBA" id="ARBA00005755"/>
    </source>
</evidence>
<feature type="domain" description="DNA-directed DNA polymerase family B multifunctional" evidence="8">
    <location>
        <begin position="337"/>
        <end position="577"/>
    </location>
</feature>
<name>A0A3R7VUN6_9EURY</name>
<keyword evidence="2 7" id="KW-0808">Transferase</keyword>
<dbReference type="Gene3D" id="3.30.420.10">
    <property type="entry name" value="Ribonuclease H-like superfamily/Ribonuclease H"/>
    <property type="match status" value="1"/>
</dbReference>
<dbReference type="AlphaFoldDB" id="A0A3R7VUN6"/>
<feature type="non-terminal residue" evidence="10">
    <location>
        <position position="1"/>
    </location>
</feature>
<evidence type="ECO:0000259" key="8">
    <source>
        <dbReference type="Pfam" id="PF00136"/>
    </source>
</evidence>
<dbReference type="InterPro" id="IPR006172">
    <property type="entry name" value="DNA-dir_DNA_pol_B"/>
</dbReference>
<evidence type="ECO:0000256" key="5">
    <source>
        <dbReference type="ARBA" id="ARBA00023125"/>
    </source>
</evidence>
<gene>
    <name evidence="10" type="ORF">D5R95_00015</name>
</gene>
<dbReference type="InterPro" id="IPR006133">
    <property type="entry name" value="DNA-dir_DNA_pol_B_exonuc"/>
</dbReference>
<comment type="catalytic activity">
    <reaction evidence="6 7">
        <text>DNA(n) + a 2'-deoxyribonucleoside 5'-triphosphate = DNA(n+1) + diphosphate</text>
        <dbReference type="Rhea" id="RHEA:22508"/>
        <dbReference type="Rhea" id="RHEA-COMP:17339"/>
        <dbReference type="Rhea" id="RHEA-COMP:17340"/>
        <dbReference type="ChEBI" id="CHEBI:33019"/>
        <dbReference type="ChEBI" id="CHEBI:61560"/>
        <dbReference type="ChEBI" id="CHEBI:173112"/>
        <dbReference type="EC" id="2.7.7.7"/>
    </reaction>
</comment>
<organism evidence="10 11">
    <name type="scientific">Methanosalsum natronophilum</name>
    <dbReference type="NCBI Taxonomy" id="768733"/>
    <lineage>
        <taxon>Archaea</taxon>
        <taxon>Methanobacteriati</taxon>
        <taxon>Methanobacteriota</taxon>
        <taxon>Stenosarchaea group</taxon>
        <taxon>Methanomicrobia</taxon>
        <taxon>Methanosarcinales</taxon>
        <taxon>Methanosarcinaceae</taxon>
        <taxon>Methanosalsum</taxon>
    </lineage>
</organism>
<sequence length="584" mass="66438">QETFSEIKRVERVEKFEPVGYQEAKTQMLKVITHDPQNVPEIRDDVLELPGIEDVYETDILFRNRYLIDNGIHGMKWVQAQVNSAERHGFNCDKVVRSEQVHELEHIGNAELKHLAFDIECLPLDGGMPVPEKSPIIMISLSFQPEFSGISSLVLVGRDFGDGIEGIESLNNEVNVLERFFEILRTYDPDVITGYNINDFDIPYIVDRVKTLESEGIHIDTSCGRDGRKLDYRKIGIRTNISIPGRIVLDSLPIIRQQFSLKRYNLQTVSKELLGKEKIDVNPDQMEEYWHDNGDKIFKFVEYARRDSDLAIELVKKLRLLDKYIALAQISGSVPQEILEGGQTSMVENLFLREFKMSGYVLPPRPNDELVYKRNQESEGLKGGEVLEPKKGLLEDVVVLDYKSLYPTIMMAHNLCYTTVVDKYRPEGKTIVPPSGGEFVREDVFKGIVPSILENLLNRRTETKKLMKSAQNDDEYRVYDATQQALKILLNSFYGYSGYTRARLYSLSLANAVTSFGRDNILKTRTIVEKDIGYVILRDGTVYLQGEVDGNEIEGTKVALSVVYGDTDSVFVQCISDSALNLDD</sequence>
<dbReference type="GO" id="GO:0003677">
    <property type="term" value="F:DNA binding"/>
    <property type="evidence" value="ECO:0007669"/>
    <property type="project" value="UniProtKB-KW"/>
</dbReference>
<accession>A0A3R7VUN6</accession>
<keyword evidence="7" id="KW-0235">DNA replication</keyword>
<reference evidence="10 11" key="1">
    <citation type="submission" date="2018-08" db="EMBL/GenBank/DDBJ databases">
        <title>The metabolism and importance of syntrophic acetate oxidation coupled to methane or sulfide production in haloalkaline environments.</title>
        <authorList>
            <person name="Timmers P.H.A."/>
            <person name="Vavourakis C.D."/>
            <person name="Sorokin D.Y."/>
            <person name="Sinninghe Damste J.S."/>
            <person name="Muyzer G."/>
            <person name="Stams A.J.M."/>
            <person name="Plugge C.M."/>
        </authorList>
    </citation>
    <scope>NUCLEOTIDE SEQUENCE [LARGE SCALE GENOMIC DNA]</scope>
    <source>
        <strain evidence="10">MSAO_Arc3</strain>
    </source>
</reference>
<comment type="caution">
    <text evidence="10">The sequence shown here is derived from an EMBL/GenBank/DDBJ whole genome shotgun (WGS) entry which is preliminary data.</text>
</comment>